<dbReference type="AlphaFoldDB" id="A0A7Z9BY74"/>
<gene>
    <name evidence="1" type="ORF">PL8927_780184</name>
</gene>
<dbReference type="Proteomes" id="UP000184550">
    <property type="component" value="Unassembled WGS sequence"/>
</dbReference>
<sequence>MNNHETQSTLKIQPVEINSEYYYLYDFSDGGRVSECEFYSGFNS</sequence>
<evidence type="ECO:0000313" key="2">
    <source>
        <dbReference type="Proteomes" id="UP000184550"/>
    </source>
</evidence>
<dbReference type="EMBL" id="CZCU02000155">
    <property type="protein sequence ID" value="VXD23591.1"/>
    <property type="molecule type" value="Genomic_DNA"/>
</dbReference>
<name>A0A7Z9BY74_9CYAN</name>
<comment type="caution">
    <text evidence="1">The sequence shown here is derived from an EMBL/GenBank/DDBJ whole genome shotgun (WGS) entry which is preliminary data.</text>
</comment>
<organism evidence="1 2">
    <name type="scientific">Planktothrix serta PCC 8927</name>
    <dbReference type="NCBI Taxonomy" id="671068"/>
    <lineage>
        <taxon>Bacteria</taxon>
        <taxon>Bacillati</taxon>
        <taxon>Cyanobacteriota</taxon>
        <taxon>Cyanophyceae</taxon>
        <taxon>Oscillatoriophycideae</taxon>
        <taxon>Oscillatoriales</taxon>
        <taxon>Microcoleaceae</taxon>
        <taxon>Planktothrix</taxon>
    </lineage>
</organism>
<proteinExistence type="predicted"/>
<evidence type="ECO:0000313" key="1">
    <source>
        <dbReference type="EMBL" id="VXD23591.1"/>
    </source>
</evidence>
<accession>A0A7Z9BY74</accession>
<keyword evidence="2" id="KW-1185">Reference proteome</keyword>
<protein>
    <submittedName>
        <fullName evidence="1">Uncharacterized protein</fullName>
    </submittedName>
</protein>
<reference evidence="1" key="1">
    <citation type="submission" date="2019-10" db="EMBL/GenBank/DDBJ databases">
        <authorList>
            <consortium name="Genoscope - CEA"/>
            <person name="William W."/>
        </authorList>
    </citation>
    <scope>NUCLEOTIDE SEQUENCE [LARGE SCALE GENOMIC DNA]</scope>
    <source>
        <strain evidence="1">BBR_PRJEB10992</strain>
    </source>
</reference>